<evidence type="ECO:0000256" key="2">
    <source>
        <dbReference type="SAM" id="Phobius"/>
    </source>
</evidence>
<dbReference type="Proteomes" id="UP000186817">
    <property type="component" value="Unassembled WGS sequence"/>
</dbReference>
<feature type="compositionally biased region" description="Low complexity" evidence="1">
    <location>
        <begin position="135"/>
        <end position="147"/>
    </location>
</feature>
<organism evidence="3 4">
    <name type="scientific">Symbiodinium microadriaticum</name>
    <name type="common">Dinoflagellate</name>
    <name type="synonym">Zooxanthella microadriatica</name>
    <dbReference type="NCBI Taxonomy" id="2951"/>
    <lineage>
        <taxon>Eukaryota</taxon>
        <taxon>Sar</taxon>
        <taxon>Alveolata</taxon>
        <taxon>Dinophyceae</taxon>
        <taxon>Suessiales</taxon>
        <taxon>Symbiodiniaceae</taxon>
        <taxon>Symbiodinium</taxon>
    </lineage>
</organism>
<reference evidence="3 4" key="1">
    <citation type="submission" date="2016-02" db="EMBL/GenBank/DDBJ databases">
        <title>Genome analysis of coral dinoflagellate symbionts highlights evolutionary adaptations to a symbiotic lifestyle.</title>
        <authorList>
            <person name="Aranda M."/>
            <person name="Li Y."/>
            <person name="Liew Y.J."/>
            <person name="Baumgarten S."/>
            <person name="Simakov O."/>
            <person name="Wilson M."/>
            <person name="Piel J."/>
            <person name="Ashoor H."/>
            <person name="Bougouffa S."/>
            <person name="Bajic V.B."/>
            <person name="Ryu T."/>
            <person name="Ravasi T."/>
            <person name="Bayer T."/>
            <person name="Micklem G."/>
            <person name="Kim H."/>
            <person name="Bhak J."/>
            <person name="Lajeunesse T.C."/>
            <person name="Voolstra C.R."/>
        </authorList>
    </citation>
    <scope>NUCLEOTIDE SEQUENCE [LARGE SCALE GENOMIC DNA]</scope>
    <source>
        <strain evidence="3 4">CCMP2467</strain>
    </source>
</reference>
<name>A0A1Q9DFB3_SYMMI</name>
<evidence type="ECO:0000313" key="3">
    <source>
        <dbReference type="EMBL" id="OLP93790.1"/>
    </source>
</evidence>
<keyword evidence="2" id="KW-1133">Transmembrane helix</keyword>
<feature type="region of interest" description="Disordered" evidence="1">
    <location>
        <begin position="124"/>
        <end position="153"/>
    </location>
</feature>
<keyword evidence="2" id="KW-0472">Membrane</keyword>
<evidence type="ECO:0000256" key="1">
    <source>
        <dbReference type="SAM" id="MobiDB-lite"/>
    </source>
</evidence>
<dbReference type="OrthoDB" id="432327at2759"/>
<dbReference type="EMBL" id="LSRX01000569">
    <property type="protein sequence ID" value="OLP93790.1"/>
    <property type="molecule type" value="Genomic_DNA"/>
</dbReference>
<gene>
    <name evidence="3" type="ORF">AK812_SmicGene24267</name>
</gene>
<comment type="caution">
    <text evidence="3">The sequence shown here is derived from an EMBL/GenBank/DDBJ whole genome shotgun (WGS) entry which is preliminary data.</text>
</comment>
<protein>
    <submittedName>
        <fullName evidence="3">Uncharacterized protein</fullName>
    </submittedName>
</protein>
<dbReference type="AlphaFoldDB" id="A0A1Q9DFB3"/>
<sequence length="422" mass="45792">MCMTTVTTVVFLHPSRLVEWDAERPASVVLMAVLVLLLKLLMLLWLVLLVMVVLLLLVMTFSAVNLLGLSGMVHRRCLQSAARLTLGRALIPLQAALQQQDIVQNNPEENEVPAPAISDMVENNAEDKGVPPQDSSSSSSSSSESESTPPLPTYQEEFHWESDWADTYPSAVWLAEAGGENPKRRKLAQQLLGRIVQYKAKWVKVLPHPDISTNDSGDRVTISDLLAGVCRPLDCKAVKSASVVMDSHVGIVECGTANTLGKLVAEGKLAELPPPIRFSNMPPATSKADIIIENTGDGCMNVLKILYLEKTVPSKAAMSCCSGTPLVPVFRNGPHAVKKALQWALVKVRGHHVHWHSLQDKSSGNLTRSTSTTWSPESDEPSEGIKFTISVHLNATPATSKHFGSLPTFDLSQDHPSLGGLK</sequence>
<feature type="transmembrane region" description="Helical" evidence="2">
    <location>
        <begin position="41"/>
        <end position="67"/>
    </location>
</feature>
<proteinExistence type="predicted"/>
<keyword evidence="2" id="KW-0812">Transmembrane</keyword>
<feature type="region of interest" description="Disordered" evidence="1">
    <location>
        <begin position="359"/>
        <end position="382"/>
    </location>
</feature>
<evidence type="ECO:0000313" key="4">
    <source>
        <dbReference type="Proteomes" id="UP000186817"/>
    </source>
</evidence>
<feature type="compositionally biased region" description="Polar residues" evidence="1">
    <location>
        <begin position="360"/>
        <end position="376"/>
    </location>
</feature>
<keyword evidence="4" id="KW-1185">Reference proteome</keyword>
<accession>A0A1Q9DFB3</accession>